<name>A0A3M6TJP5_POCDA</name>
<evidence type="ECO:0000313" key="1">
    <source>
        <dbReference type="EMBL" id="RMX41653.1"/>
    </source>
</evidence>
<dbReference type="EMBL" id="RCHS01003465">
    <property type="protein sequence ID" value="RMX41653.1"/>
    <property type="molecule type" value="Genomic_DNA"/>
</dbReference>
<accession>A0A3M6TJP5</accession>
<protein>
    <submittedName>
        <fullName evidence="1">Uncharacterized protein</fullName>
    </submittedName>
</protein>
<evidence type="ECO:0000313" key="2">
    <source>
        <dbReference type="Proteomes" id="UP000275408"/>
    </source>
</evidence>
<reference evidence="1 2" key="1">
    <citation type="journal article" date="2018" name="Sci. Rep.">
        <title>Comparative analysis of the Pocillopora damicornis genome highlights role of immune system in coral evolution.</title>
        <authorList>
            <person name="Cunning R."/>
            <person name="Bay R.A."/>
            <person name="Gillette P."/>
            <person name="Baker A.C."/>
            <person name="Traylor-Knowles N."/>
        </authorList>
    </citation>
    <scope>NUCLEOTIDE SEQUENCE [LARGE SCALE GENOMIC DNA]</scope>
    <source>
        <strain evidence="1">RSMAS</strain>
        <tissue evidence="1">Whole animal</tissue>
    </source>
</reference>
<gene>
    <name evidence="1" type="ORF">pdam_00008868</name>
</gene>
<organism evidence="1 2">
    <name type="scientific">Pocillopora damicornis</name>
    <name type="common">Cauliflower coral</name>
    <name type="synonym">Millepora damicornis</name>
    <dbReference type="NCBI Taxonomy" id="46731"/>
    <lineage>
        <taxon>Eukaryota</taxon>
        <taxon>Metazoa</taxon>
        <taxon>Cnidaria</taxon>
        <taxon>Anthozoa</taxon>
        <taxon>Hexacorallia</taxon>
        <taxon>Scleractinia</taxon>
        <taxon>Astrocoeniina</taxon>
        <taxon>Pocilloporidae</taxon>
        <taxon>Pocillopora</taxon>
    </lineage>
</organism>
<keyword evidence="2" id="KW-1185">Reference proteome</keyword>
<sequence>MTNFDDMVLENPFIPITLHLLQLAPLTKRSRKLNLLPLLNLMLSLKVQSSLKTQDEPCNTNFDAKFIVADETSPDPVLWVYINNSSGKRSLNPENKENILKPESRRRADGMHLKNYLLRRRRFSRFSDGI</sequence>
<proteinExistence type="predicted"/>
<comment type="caution">
    <text evidence="1">The sequence shown here is derived from an EMBL/GenBank/DDBJ whole genome shotgun (WGS) entry which is preliminary data.</text>
</comment>
<dbReference type="Proteomes" id="UP000275408">
    <property type="component" value="Unassembled WGS sequence"/>
</dbReference>
<dbReference type="AlphaFoldDB" id="A0A3M6TJP5"/>